<dbReference type="PANTHER" id="PTHR47964:SF1">
    <property type="entry name" value="ATP-DEPENDENT DNA HELICASE HOMOLOG RECG, CHLOROPLASTIC"/>
    <property type="match status" value="1"/>
</dbReference>
<reference evidence="3" key="1">
    <citation type="submission" date="2020-04" db="EMBL/GenBank/DDBJ databases">
        <authorList>
            <person name="Chakraborty B."/>
            <person name="Walker A.R."/>
            <person name="Burne R.A."/>
        </authorList>
    </citation>
    <scope>NUCLEOTIDE SEQUENCE [LARGE SCALE GENOMIC DNA]</scope>
    <source>
        <strain evidence="3">BCA8</strain>
    </source>
</reference>
<gene>
    <name evidence="3" type="ORF">HGP05_00015</name>
</gene>
<dbReference type="PANTHER" id="PTHR47964">
    <property type="entry name" value="ATP-DEPENDENT DNA HELICASE HOMOLOG RECG, CHLOROPLASTIC"/>
    <property type="match status" value="1"/>
</dbReference>
<dbReference type="SUPFAM" id="SSF52540">
    <property type="entry name" value="P-loop containing nucleoside triphosphate hydrolases"/>
    <property type="match status" value="1"/>
</dbReference>
<evidence type="ECO:0000256" key="1">
    <source>
        <dbReference type="ARBA" id="ARBA00022801"/>
    </source>
</evidence>
<dbReference type="InterPro" id="IPR027417">
    <property type="entry name" value="P-loop_NTPase"/>
</dbReference>
<comment type="caution">
    <text evidence="3">The sequence shown here is derived from an EMBL/GenBank/DDBJ whole genome shotgun (WGS) entry which is preliminary data.</text>
</comment>
<keyword evidence="2" id="KW-0547">Nucleotide-binding</keyword>
<keyword evidence="1" id="KW-0378">Hydrolase</keyword>
<dbReference type="GO" id="GO:0016787">
    <property type="term" value="F:hydrolase activity"/>
    <property type="evidence" value="ECO:0007669"/>
    <property type="project" value="UniProtKB-KW"/>
</dbReference>
<accession>A0A7Y0YRS7</accession>
<dbReference type="Gene3D" id="3.40.50.300">
    <property type="entry name" value="P-loop containing nucleotide triphosphate hydrolases"/>
    <property type="match status" value="1"/>
</dbReference>
<protein>
    <submittedName>
        <fullName evidence="3">Uncharacterized protein</fullName>
    </submittedName>
</protein>
<organism evidence="3">
    <name type="scientific">Streptococcus sanguinis</name>
    <dbReference type="NCBI Taxonomy" id="1305"/>
    <lineage>
        <taxon>Bacteria</taxon>
        <taxon>Bacillati</taxon>
        <taxon>Bacillota</taxon>
        <taxon>Bacilli</taxon>
        <taxon>Lactobacillales</taxon>
        <taxon>Streptococcaceae</taxon>
        <taxon>Streptococcus</taxon>
    </lineage>
</organism>
<dbReference type="GO" id="GO:0006281">
    <property type="term" value="P:DNA repair"/>
    <property type="evidence" value="ECO:0007669"/>
    <property type="project" value="InterPro"/>
</dbReference>
<dbReference type="InterPro" id="IPR047112">
    <property type="entry name" value="RecG/Mfd"/>
</dbReference>
<evidence type="ECO:0000256" key="2">
    <source>
        <dbReference type="ARBA" id="ARBA00022806"/>
    </source>
</evidence>
<evidence type="ECO:0000313" key="3">
    <source>
        <dbReference type="EMBL" id="NMX24568.1"/>
    </source>
</evidence>
<keyword evidence="2" id="KW-0347">Helicase</keyword>
<dbReference type="GO" id="GO:0003678">
    <property type="term" value="F:DNA helicase activity"/>
    <property type="evidence" value="ECO:0007669"/>
    <property type="project" value="TreeGrafter"/>
</dbReference>
<dbReference type="EMBL" id="JABBCN010000001">
    <property type="protein sequence ID" value="NMX24568.1"/>
    <property type="molecule type" value="Genomic_DNA"/>
</dbReference>
<keyword evidence="2" id="KW-0067">ATP-binding</keyword>
<dbReference type="AlphaFoldDB" id="A0A7Y0YRS7"/>
<proteinExistence type="predicted"/>
<name>A0A7Y0YRS7_STRSA</name>
<sequence>MIKLYAERSQLKGFAFSADDSNQEEFDNDFPYVETEDQLRSIQEVKKDMESSRRWTALVGDVGFGKTEVAMRAALRLSMIINR</sequence>